<evidence type="ECO:0000313" key="3">
    <source>
        <dbReference type="Proteomes" id="UP000534388"/>
    </source>
</evidence>
<dbReference type="Proteomes" id="UP000534388">
    <property type="component" value="Unassembled WGS sequence"/>
</dbReference>
<protein>
    <submittedName>
        <fullName evidence="2">Hemerythrin domain-containing protein</fullName>
    </submittedName>
</protein>
<name>A0A7W2ETN0_9BURK</name>
<dbReference type="RefSeq" id="WP_182163866.1">
    <property type="nucleotide sequence ID" value="NZ_JACEZT010000009.1"/>
</dbReference>
<dbReference type="EMBL" id="JACEZT010000009">
    <property type="protein sequence ID" value="MBA5638371.1"/>
    <property type="molecule type" value="Genomic_DNA"/>
</dbReference>
<proteinExistence type="predicted"/>
<keyword evidence="3" id="KW-1185">Reference proteome</keyword>
<comment type="caution">
    <text evidence="2">The sequence shown here is derived from an EMBL/GenBank/DDBJ whole genome shotgun (WGS) entry which is preliminary data.</text>
</comment>
<dbReference type="InterPro" id="IPR012312">
    <property type="entry name" value="Hemerythrin-like"/>
</dbReference>
<evidence type="ECO:0000259" key="1">
    <source>
        <dbReference type="Pfam" id="PF01814"/>
    </source>
</evidence>
<reference evidence="2 3" key="1">
    <citation type="submission" date="2020-07" db="EMBL/GenBank/DDBJ databases">
        <title>Novel species isolated from subtropical streams in China.</title>
        <authorList>
            <person name="Lu H."/>
        </authorList>
    </citation>
    <scope>NUCLEOTIDE SEQUENCE [LARGE SCALE GENOMIC DNA]</scope>
    <source>
        <strain evidence="2 3">LX20W</strain>
    </source>
</reference>
<accession>A0A7W2ETN0</accession>
<evidence type="ECO:0000313" key="2">
    <source>
        <dbReference type="EMBL" id="MBA5638371.1"/>
    </source>
</evidence>
<gene>
    <name evidence="2" type="ORF">H3H37_15035</name>
</gene>
<sequence>MNIDKFKHQHIDILSDIATLRKLVQSGIVSAAPAIAARIVSMSGVIKLHLAVEDRVLYPSLEASGDAELARLSRQYQGEMEGIAASYLAFAAKWNTPRLLEQQPEVFRAEANQVLKTLYERMKREDREFYPAIEAASAVPLAA</sequence>
<feature type="domain" description="Hemerythrin-like" evidence="1">
    <location>
        <begin position="3"/>
        <end position="133"/>
    </location>
</feature>
<dbReference type="Pfam" id="PF01814">
    <property type="entry name" value="Hemerythrin"/>
    <property type="match status" value="1"/>
</dbReference>
<dbReference type="AlphaFoldDB" id="A0A7W2ETN0"/>
<dbReference type="Gene3D" id="1.20.120.520">
    <property type="entry name" value="nmb1532 protein domain like"/>
    <property type="match status" value="1"/>
</dbReference>
<organism evidence="2 3">
    <name type="scientific">Rugamonas brunnea</name>
    <dbReference type="NCBI Taxonomy" id="2758569"/>
    <lineage>
        <taxon>Bacteria</taxon>
        <taxon>Pseudomonadati</taxon>
        <taxon>Pseudomonadota</taxon>
        <taxon>Betaproteobacteria</taxon>
        <taxon>Burkholderiales</taxon>
        <taxon>Oxalobacteraceae</taxon>
        <taxon>Telluria group</taxon>
        <taxon>Rugamonas</taxon>
    </lineage>
</organism>